<dbReference type="GeneID" id="34557785"/>
<proteinExistence type="predicted"/>
<accession>A0A1G4BEZ7</accession>
<evidence type="ECO:0000256" key="1">
    <source>
        <dbReference type="SAM" id="MobiDB-lite"/>
    </source>
</evidence>
<name>A0A1G4BEZ7_9PEZI</name>
<feature type="region of interest" description="Disordered" evidence="1">
    <location>
        <begin position="30"/>
        <end position="88"/>
    </location>
</feature>
<dbReference type="EMBL" id="MJBS01000031">
    <property type="protein sequence ID" value="OHE99981.1"/>
    <property type="molecule type" value="Genomic_DNA"/>
</dbReference>
<gene>
    <name evidence="2" type="ORF">CORC01_04628</name>
</gene>
<reference evidence="2 3" key="1">
    <citation type="submission" date="2016-09" db="EMBL/GenBank/DDBJ databases">
        <authorList>
            <person name="Capua I."/>
            <person name="De Benedictis P."/>
            <person name="Joannis T."/>
            <person name="Lombin L.H."/>
            <person name="Cattoli G."/>
        </authorList>
    </citation>
    <scope>NUCLEOTIDE SEQUENCE [LARGE SCALE GENOMIC DNA]</scope>
    <source>
        <strain evidence="2 3">IMI 309357</strain>
    </source>
</reference>
<dbReference type="Proteomes" id="UP000176998">
    <property type="component" value="Unassembled WGS sequence"/>
</dbReference>
<organism evidence="2 3">
    <name type="scientific">Colletotrichum orchidophilum</name>
    <dbReference type="NCBI Taxonomy" id="1209926"/>
    <lineage>
        <taxon>Eukaryota</taxon>
        <taxon>Fungi</taxon>
        <taxon>Dikarya</taxon>
        <taxon>Ascomycota</taxon>
        <taxon>Pezizomycotina</taxon>
        <taxon>Sordariomycetes</taxon>
        <taxon>Hypocreomycetidae</taxon>
        <taxon>Glomerellales</taxon>
        <taxon>Glomerellaceae</taxon>
        <taxon>Colletotrichum</taxon>
    </lineage>
</organism>
<comment type="caution">
    <text evidence="2">The sequence shown here is derived from an EMBL/GenBank/DDBJ whole genome shotgun (WGS) entry which is preliminary data.</text>
</comment>
<feature type="compositionally biased region" description="Basic and acidic residues" evidence="1">
    <location>
        <begin position="39"/>
        <end position="49"/>
    </location>
</feature>
<sequence>MMLSLDEGAAESLSLAATLAANYLARPRGVTRAAASVDDPTRGLPREDPTGNSPWLLEMPEESQDAGNEPIREDAESGQMMGTQCGQPDWLINGYCSCV</sequence>
<keyword evidence="3" id="KW-1185">Reference proteome</keyword>
<dbReference type="AlphaFoldDB" id="A0A1G4BEZ7"/>
<dbReference type="RefSeq" id="XP_022477126.1">
    <property type="nucleotide sequence ID" value="XM_022616275.1"/>
</dbReference>
<protein>
    <submittedName>
        <fullName evidence="2">Uncharacterized protein</fullName>
    </submittedName>
</protein>
<evidence type="ECO:0000313" key="2">
    <source>
        <dbReference type="EMBL" id="OHE99981.1"/>
    </source>
</evidence>
<evidence type="ECO:0000313" key="3">
    <source>
        <dbReference type="Proteomes" id="UP000176998"/>
    </source>
</evidence>